<evidence type="ECO:0000256" key="11">
    <source>
        <dbReference type="ARBA" id="ARBA00023316"/>
    </source>
</evidence>
<comment type="pathway">
    <text evidence="12">Glycan biosynthesis.</text>
</comment>
<evidence type="ECO:0000313" key="20">
    <source>
        <dbReference type="Proteomes" id="UP000275024"/>
    </source>
</evidence>
<dbReference type="InterPro" id="IPR050979">
    <property type="entry name" value="LD-transpeptidase"/>
</dbReference>
<feature type="chain" id="PRO_5017386729" description="L,D-TPase catalytic domain-containing protein" evidence="15">
    <location>
        <begin position="27"/>
        <end position="417"/>
    </location>
</feature>
<feature type="region of interest" description="Disordered" evidence="14">
    <location>
        <begin position="396"/>
        <end position="417"/>
    </location>
</feature>
<gene>
    <name evidence="18" type="ORF">D7318_22255</name>
    <name evidence="17" type="ORF">D7319_23395</name>
</gene>
<evidence type="ECO:0000256" key="2">
    <source>
        <dbReference type="ARBA" id="ARBA00022475"/>
    </source>
</evidence>
<evidence type="ECO:0000256" key="9">
    <source>
        <dbReference type="ARBA" id="ARBA00023288"/>
    </source>
</evidence>
<evidence type="ECO:0000256" key="15">
    <source>
        <dbReference type="SAM" id="SignalP"/>
    </source>
</evidence>
<keyword evidence="3" id="KW-0808">Transferase</keyword>
<evidence type="ECO:0000313" key="19">
    <source>
        <dbReference type="Proteomes" id="UP000268652"/>
    </source>
</evidence>
<dbReference type="EMBL" id="RBDY01000019">
    <property type="protein sequence ID" value="RKN18525.1"/>
    <property type="molecule type" value="Genomic_DNA"/>
</dbReference>
<dbReference type="GO" id="GO:0005576">
    <property type="term" value="C:extracellular region"/>
    <property type="evidence" value="ECO:0007669"/>
    <property type="project" value="TreeGrafter"/>
</dbReference>
<keyword evidence="19" id="KW-1185">Reference proteome</keyword>
<dbReference type="GO" id="GO:0071555">
    <property type="term" value="P:cell wall organization"/>
    <property type="evidence" value="ECO:0007669"/>
    <property type="project" value="UniProtKB-UniRule"/>
</dbReference>
<keyword evidence="6 13" id="KW-0573">Peptidoglycan synthesis</keyword>
<dbReference type="InterPro" id="IPR005490">
    <property type="entry name" value="LD_TPept_cat_dom"/>
</dbReference>
<keyword evidence="9" id="KW-0449">Lipoprotein</keyword>
<accession>A0A3A9W9W0</accession>
<dbReference type="FunFam" id="2.40.440.10:FF:000005">
    <property type="entry name" value="L,D-transpeptidase 2"/>
    <property type="match status" value="1"/>
</dbReference>
<dbReference type="Pfam" id="PF03734">
    <property type="entry name" value="YkuD"/>
    <property type="match status" value="1"/>
</dbReference>
<evidence type="ECO:0000256" key="4">
    <source>
        <dbReference type="ARBA" id="ARBA00022729"/>
    </source>
</evidence>
<dbReference type="InterPro" id="IPR038063">
    <property type="entry name" value="Transpep_catalytic_dom"/>
</dbReference>
<dbReference type="GO" id="GO:0008360">
    <property type="term" value="P:regulation of cell shape"/>
    <property type="evidence" value="ECO:0007669"/>
    <property type="project" value="UniProtKB-UniRule"/>
</dbReference>
<evidence type="ECO:0000256" key="5">
    <source>
        <dbReference type="ARBA" id="ARBA00022960"/>
    </source>
</evidence>
<dbReference type="PROSITE" id="PS52029">
    <property type="entry name" value="LD_TPASE"/>
    <property type="match status" value="1"/>
</dbReference>
<dbReference type="PANTHER" id="PTHR30582:SF2">
    <property type="entry name" value="L,D-TRANSPEPTIDASE YCIB-RELATED"/>
    <property type="match status" value="1"/>
</dbReference>
<evidence type="ECO:0000256" key="8">
    <source>
        <dbReference type="ARBA" id="ARBA00023139"/>
    </source>
</evidence>
<name>A0A3A9W9W0_9ACTN</name>
<proteinExistence type="predicted"/>
<keyword evidence="11 13" id="KW-0961">Cell wall biogenesis/degradation</keyword>
<dbReference type="AlphaFoldDB" id="A0A3A9W9W0"/>
<feature type="signal peptide" evidence="15">
    <location>
        <begin position="1"/>
        <end position="26"/>
    </location>
</feature>
<dbReference type="CDD" id="cd16913">
    <property type="entry name" value="YkuD_like"/>
    <property type="match status" value="1"/>
</dbReference>
<keyword evidence="7" id="KW-0472">Membrane</keyword>
<dbReference type="GO" id="GO:0018104">
    <property type="term" value="P:peptidoglycan-protein cross-linking"/>
    <property type="evidence" value="ECO:0007669"/>
    <property type="project" value="TreeGrafter"/>
</dbReference>
<dbReference type="Gene3D" id="2.40.440.10">
    <property type="entry name" value="L,D-transpeptidase catalytic domain-like"/>
    <property type="match status" value="1"/>
</dbReference>
<evidence type="ECO:0000256" key="7">
    <source>
        <dbReference type="ARBA" id="ARBA00023136"/>
    </source>
</evidence>
<sequence>MSHSNRIKLGSALILAPLLAGITGCAGDGKPLATEPYDAVGQLSFGDAGGAKATGVDPDKPLRISTQGTGTRITDVAAADAAGRPLAGELSADGRGWRSTSPLAADAEYTVRVSTENGSGSPGRGVHTFSTRASKGKRLDVDFGPDAGTYGVGQPVTAELSRKVSDPEQRALVEGALTVSSEPRVEGAWHWVDDKELHYRPKEYWPANTQITVRSNLLGLPIRDGLRGGSGDALKLKTGDRIEAVADISGHTMTVTRNGEELRSIPITTGKEGFATRNGKKVVLAQEENVRMTGTSIGIAAGSAESYDLNVSWASRLTWSGEYIHAAPWSAGSHGSANVSHGCTGMSDENAKWLFDLLKPGDVVEHVNGFGEDMAPFGNGFGDWNLSWEEWRAGSAVHGGGGGEPVTPAAGRLRPRV</sequence>
<keyword evidence="8" id="KW-0564">Palmitate</keyword>
<evidence type="ECO:0000256" key="12">
    <source>
        <dbReference type="ARBA" id="ARBA00060592"/>
    </source>
</evidence>
<dbReference type="GO" id="GO:0071972">
    <property type="term" value="F:peptidoglycan L,D-transpeptidase activity"/>
    <property type="evidence" value="ECO:0007669"/>
    <property type="project" value="TreeGrafter"/>
</dbReference>
<evidence type="ECO:0000256" key="14">
    <source>
        <dbReference type="SAM" id="MobiDB-lite"/>
    </source>
</evidence>
<dbReference type="Proteomes" id="UP000275024">
    <property type="component" value="Unassembled WGS sequence"/>
</dbReference>
<dbReference type="PROSITE" id="PS51257">
    <property type="entry name" value="PROKAR_LIPOPROTEIN"/>
    <property type="match status" value="1"/>
</dbReference>
<dbReference type="InterPro" id="IPR041280">
    <property type="entry name" value="Big_10"/>
</dbReference>
<evidence type="ECO:0000256" key="10">
    <source>
        <dbReference type="ARBA" id="ARBA00023315"/>
    </source>
</evidence>
<dbReference type="Gene3D" id="2.60.40.3780">
    <property type="match status" value="1"/>
</dbReference>
<feature type="domain" description="L,D-TPase catalytic" evidence="16">
    <location>
        <begin position="242"/>
        <end position="367"/>
    </location>
</feature>
<dbReference type="Proteomes" id="UP000268652">
    <property type="component" value="Unassembled WGS sequence"/>
</dbReference>
<protein>
    <recommendedName>
        <fullName evidence="16">L,D-TPase catalytic domain-containing protein</fullName>
    </recommendedName>
</protein>
<evidence type="ECO:0000256" key="3">
    <source>
        <dbReference type="ARBA" id="ARBA00022679"/>
    </source>
</evidence>
<evidence type="ECO:0000256" key="13">
    <source>
        <dbReference type="PROSITE-ProRule" id="PRU01373"/>
    </source>
</evidence>
<feature type="active site" description="Proton donor/acceptor" evidence="13">
    <location>
        <position position="325"/>
    </location>
</feature>
<feature type="active site" description="Nucleophile" evidence="13">
    <location>
        <position position="343"/>
    </location>
</feature>
<evidence type="ECO:0000313" key="18">
    <source>
        <dbReference type="EMBL" id="RKN18525.1"/>
    </source>
</evidence>
<keyword evidence="10" id="KW-0012">Acyltransferase</keyword>
<reference evidence="19 20" key="1">
    <citation type="submission" date="2018-09" db="EMBL/GenBank/DDBJ databases">
        <title>Streptomyces sp. nov. DS1-2, an endophytic actinomycete isolated from roots of Dendrobium scabrilingue.</title>
        <authorList>
            <person name="Kuncharoen N."/>
            <person name="Kudo T."/>
            <person name="Ohkuma M."/>
            <person name="Yuki M."/>
            <person name="Tanasupawat S."/>
        </authorList>
    </citation>
    <scope>NUCLEOTIDE SEQUENCE [LARGE SCALE GENOMIC DNA]</scope>
    <source>
        <strain evidence="17 20">AZ1-7</strain>
        <strain evidence="18 19">DS1-2</strain>
    </source>
</reference>
<organism evidence="17 20">
    <name type="scientific">Streptomyces radicis</name>
    <dbReference type="NCBI Taxonomy" id="1750517"/>
    <lineage>
        <taxon>Bacteria</taxon>
        <taxon>Bacillati</taxon>
        <taxon>Actinomycetota</taxon>
        <taxon>Actinomycetes</taxon>
        <taxon>Kitasatosporales</taxon>
        <taxon>Streptomycetaceae</taxon>
        <taxon>Streptomyces</taxon>
    </lineage>
</organism>
<dbReference type="SUPFAM" id="SSF141523">
    <property type="entry name" value="L,D-transpeptidase catalytic domain-like"/>
    <property type="match status" value="1"/>
</dbReference>
<comment type="caution">
    <text evidence="17">The sequence shown here is derived from an EMBL/GenBank/DDBJ whole genome shotgun (WGS) entry which is preliminary data.</text>
</comment>
<dbReference type="PANTHER" id="PTHR30582">
    <property type="entry name" value="L,D-TRANSPEPTIDASE"/>
    <property type="match status" value="1"/>
</dbReference>
<evidence type="ECO:0000256" key="6">
    <source>
        <dbReference type="ARBA" id="ARBA00022984"/>
    </source>
</evidence>
<dbReference type="UniPathway" id="UPA00219"/>
<evidence type="ECO:0000313" key="17">
    <source>
        <dbReference type="EMBL" id="RKN06154.1"/>
    </source>
</evidence>
<dbReference type="Gene3D" id="2.60.40.3710">
    <property type="match status" value="1"/>
</dbReference>
<keyword evidence="5 13" id="KW-0133">Cell shape</keyword>
<keyword evidence="4 15" id="KW-0732">Signal</keyword>
<evidence type="ECO:0000259" key="16">
    <source>
        <dbReference type="PROSITE" id="PS52029"/>
    </source>
</evidence>
<dbReference type="OrthoDB" id="5242354at2"/>
<keyword evidence="2" id="KW-1003">Cell membrane</keyword>
<dbReference type="RefSeq" id="WP_120698942.1">
    <property type="nucleotide sequence ID" value="NZ_RBDX01000022.1"/>
</dbReference>
<dbReference type="GO" id="GO:0016746">
    <property type="term" value="F:acyltransferase activity"/>
    <property type="evidence" value="ECO:0007669"/>
    <property type="project" value="UniProtKB-KW"/>
</dbReference>
<dbReference type="EMBL" id="RBDX01000022">
    <property type="protein sequence ID" value="RKN06154.1"/>
    <property type="molecule type" value="Genomic_DNA"/>
</dbReference>
<evidence type="ECO:0000256" key="1">
    <source>
        <dbReference type="ARBA" id="ARBA00004752"/>
    </source>
</evidence>
<dbReference type="Pfam" id="PF17964">
    <property type="entry name" value="Big_10"/>
    <property type="match status" value="1"/>
</dbReference>
<comment type="pathway">
    <text evidence="1 13">Cell wall biogenesis; peptidoglycan biosynthesis.</text>
</comment>